<proteinExistence type="predicted"/>
<gene>
    <name evidence="2" type="ORF">QLQ12_00935</name>
</gene>
<evidence type="ECO:0000313" key="3">
    <source>
        <dbReference type="Proteomes" id="UP001241758"/>
    </source>
</evidence>
<organism evidence="2 3">
    <name type="scientific">Actinoplanes sandaracinus</name>
    <dbReference type="NCBI Taxonomy" id="3045177"/>
    <lineage>
        <taxon>Bacteria</taxon>
        <taxon>Bacillati</taxon>
        <taxon>Actinomycetota</taxon>
        <taxon>Actinomycetes</taxon>
        <taxon>Micromonosporales</taxon>
        <taxon>Micromonosporaceae</taxon>
        <taxon>Actinoplanes</taxon>
    </lineage>
</organism>
<dbReference type="EMBL" id="JASCTH010000001">
    <property type="protein sequence ID" value="MDI6097173.1"/>
    <property type="molecule type" value="Genomic_DNA"/>
</dbReference>
<reference evidence="2 3" key="1">
    <citation type="submission" date="2023-05" db="EMBL/GenBank/DDBJ databases">
        <title>Actinoplanes sp. NEAU-A12 genome sequencing.</title>
        <authorList>
            <person name="Wang Z.-S."/>
        </authorList>
    </citation>
    <scope>NUCLEOTIDE SEQUENCE [LARGE SCALE GENOMIC DNA]</scope>
    <source>
        <strain evidence="2 3">NEAU-A12</strain>
    </source>
</reference>
<evidence type="ECO:0000313" key="2">
    <source>
        <dbReference type="EMBL" id="MDI6097173.1"/>
    </source>
</evidence>
<protein>
    <recommendedName>
        <fullName evidence="4">SnoaL-like domain-containing protein</fullName>
    </recommendedName>
</protein>
<keyword evidence="3" id="KW-1185">Reference proteome</keyword>
<accession>A0ABT6WBS5</accession>
<evidence type="ECO:0008006" key="4">
    <source>
        <dbReference type="Google" id="ProtNLM"/>
    </source>
</evidence>
<comment type="caution">
    <text evidence="2">The sequence shown here is derived from an EMBL/GenBank/DDBJ whole genome shotgun (WGS) entry which is preliminary data.</text>
</comment>
<evidence type="ECO:0000256" key="1">
    <source>
        <dbReference type="SAM" id="MobiDB-lite"/>
    </source>
</evidence>
<sequence>MLWWSFWRSHSRLCAVSGPERLDMQNGGTMAEDVTGGDLYHLWRVSEVHLPRVAGVFYDAGRMLGSTAADSPYFAADNHGFPGPRATANPVTAGWEGLRAEMQNLVIEVGDVILDAAQGVRVATEVFDHVDAANGKSILEAHREQWHPDPGTASSPPSPTAEDRPVRPTRFPDGAA</sequence>
<name>A0ABT6WBS5_9ACTN</name>
<dbReference type="Proteomes" id="UP001241758">
    <property type="component" value="Unassembled WGS sequence"/>
</dbReference>
<feature type="region of interest" description="Disordered" evidence="1">
    <location>
        <begin position="145"/>
        <end position="176"/>
    </location>
</feature>